<feature type="compositionally biased region" description="Polar residues" evidence="1">
    <location>
        <begin position="1"/>
        <end position="17"/>
    </location>
</feature>
<sequence length="376" mass="42013">MTGDNTNASISKPTTSRNTKPTKPTATKPNTTKPSAYTPAKHHQPVKHLVDVRRIDPSQARKWQRWVEKGEAVRLARGIYIPAGLWREIGQQPNAAEIQAQAFIVAEYLRYSHRIPAVVAGKSAAFLHGLPLEKFGPPETVELASPKRSLMGRNGRSERYLAAPGQGQRAVLIPTEFGEIWTSGLLDTCHDLGLRHSLDDAVIATEAALHTEKITWNAWRTWLDWQSGQPIRHGAQHARTAARLITRFSESPRESQLKIRFWEHGLPAPFQQVNILNEGGWTIGRVDMFFDVGLAVEYDGRDKYGDTAPAIERALLKERQRENDIQARGITLLRVTAETYLSGRAIEQVTEHFHALAARPTRPPCTLWSGGALAWS</sequence>
<evidence type="ECO:0008006" key="4">
    <source>
        <dbReference type="Google" id="ProtNLM"/>
    </source>
</evidence>
<name>A0A9X3RGW6_9CORY</name>
<dbReference type="Proteomes" id="UP001146469">
    <property type="component" value="Unassembled WGS sequence"/>
</dbReference>
<organism evidence="2 3">
    <name type="scientific">Corynebacterium evansiae</name>
    <dbReference type="NCBI Taxonomy" id="2913499"/>
    <lineage>
        <taxon>Bacteria</taxon>
        <taxon>Bacillati</taxon>
        <taxon>Actinomycetota</taxon>
        <taxon>Actinomycetes</taxon>
        <taxon>Mycobacteriales</taxon>
        <taxon>Corynebacteriaceae</taxon>
        <taxon>Corynebacterium</taxon>
    </lineage>
</organism>
<proteinExistence type="predicted"/>
<protein>
    <recommendedName>
        <fullName evidence="4">Type IV toxin-antitoxin system AbiEi family antitoxin domain-containing protein</fullName>
    </recommendedName>
</protein>
<evidence type="ECO:0000256" key="1">
    <source>
        <dbReference type="SAM" id="MobiDB-lite"/>
    </source>
</evidence>
<evidence type="ECO:0000313" key="2">
    <source>
        <dbReference type="EMBL" id="MCZ9290137.1"/>
    </source>
</evidence>
<dbReference type="EMBL" id="JAKMUT010000007">
    <property type="protein sequence ID" value="MCZ9290137.1"/>
    <property type="molecule type" value="Genomic_DNA"/>
</dbReference>
<accession>A0A9X3RGW6</accession>
<comment type="caution">
    <text evidence="2">The sequence shown here is derived from an EMBL/GenBank/DDBJ whole genome shotgun (WGS) entry which is preliminary data.</text>
</comment>
<feature type="compositionally biased region" description="Low complexity" evidence="1">
    <location>
        <begin position="18"/>
        <end position="34"/>
    </location>
</feature>
<feature type="region of interest" description="Disordered" evidence="1">
    <location>
        <begin position="1"/>
        <end position="47"/>
    </location>
</feature>
<evidence type="ECO:0000313" key="3">
    <source>
        <dbReference type="Proteomes" id="UP001146469"/>
    </source>
</evidence>
<reference evidence="2" key="1">
    <citation type="submission" date="2022-02" db="EMBL/GenBank/DDBJ databases">
        <title>Corynebacterium sp. from urogenital microbiome.</title>
        <authorList>
            <person name="Cappelli E.A."/>
            <person name="Ribeiro T.G."/>
            <person name="Peixe L."/>
        </authorList>
    </citation>
    <scope>NUCLEOTIDE SEQUENCE</scope>
    <source>
        <strain evidence="2">C8Ua_174</strain>
    </source>
</reference>
<dbReference type="RefSeq" id="WP_269944705.1">
    <property type="nucleotide sequence ID" value="NZ_JAKMUT010000007.1"/>
</dbReference>
<keyword evidence="3" id="KW-1185">Reference proteome</keyword>
<gene>
    <name evidence="2" type="ORF">L8V00_07975</name>
</gene>
<dbReference type="AlphaFoldDB" id="A0A9X3RGW6"/>